<name>A0A4Q9P3N6_9APHY</name>
<gene>
    <name evidence="1" type="ORF">BD311DRAFT_228780</name>
</gene>
<dbReference type="Proteomes" id="UP000292957">
    <property type="component" value="Unassembled WGS sequence"/>
</dbReference>
<reference evidence="1" key="1">
    <citation type="submission" date="2019-01" db="EMBL/GenBank/DDBJ databases">
        <title>Draft genome sequences of three monokaryotic isolates of the white-rot basidiomycete fungus Dichomitus squalens.</title>
        <authorList>
            <consortium name="DOE Joint Genome Institute"/>
            <person name="Lopez S.C."/>
            <person name="Andreopoulos B."/>
            <person name="Pangilinan J."/>
            <person name="Lipzen A."/>
            <person name="Riley R."/>
            <person name="Ahrendt S."/>
            <person name="Ng V."/>
            <person name="Barry K."/>
            <person name="Daum C."/>
            <person name="Grigoriev I.V."/>
            <person name="Hilden K.S."/>
            <person name="Makela M.R."/>
            <person name="de Vries R.P."/>
        </authorList>
    </citation>
    <scope>NUCLEOTIDE SEQUENCE [LARGE SCALE GENOMIC DNA]</scope>
    <source>
        <strain evidence="1">OM18370.1</strain>
    </source>
</reference>
<dbReference type="AlphaFoldDB" id="A0A4Q9P3N6"/>
<organism evidence="1">
    <name type="scientific">Dichomitus squalens</name>
    <dbReference type="NCBI Taxonomy" id="114155"/>
    <lineage>
        <taxon>Eukaryota</taxon>
        <taxon>Fungi</taxon>
        <taxon>Dikarya</taxon>
        <taxon>Basidiomycota</taxon>
        <taxon>Agaricomycotina</taxon>
        <taxon>Agaricomycetes</taxon>
        <taxon>Polyporales</taxon>
        <taxon>Polyporaceae</taxon>
        <taxon>Dichomitus</taxon>
    </lineage>
</organism>
<dbReference type="EMBL" id="ML143599">
    <property type="protein sequence ID" value="TBU21515.1"/>
    <property type="molecule type" value="Genomic_DNA"/>
</dbReference>
<protein>
    <submittedName>
        <fullName evidence="1">Uncharacterized protein</fullName>
    </submittedName>
</protein>
<proteinExistence type="predicted"/>
<accession>A0A4Q9P3N6</accession>
<sequence>MSSISRNVVKLCVSAARPCHQQQPCLVYRWSLQPCDCGRDFQSLSLPSHLTYKVFKAPYPASLHGCVFLTATLAQPWININQTCARLGQQGHHLCHGGVEKSATQRNAGQMVSNLRLSERSWPVHRKQRCSPMEFGHYRPRGQTGPLKLGGPVASTEKLLVSLSAALAFG</sequence>
<evidence type="ECO:0000313" key="1">
    <source>
        <dbReference type="EMBL" id="TBU21515.1"/>
    </source>
</evidence>